<dbReference type="EMBL" id="CABWLC010000006">
    <property type="protein sequence ID" value="VXA82556.1"/>
    <property type="molecule type" value="Genomic_DNA"/>
</dbReference>
<evidence type="ECO:0000313" key="2">
    <source>
        <dbReference type="EMBL" id="VXA82556.1"/>
    </source>
</evidence>
<evidence type="ECO:0000256" key="1">
    <source>
        <dbReference type="SAM" id="MobiDB-lite"/>
    </source>
</evidence>
<evidence type="ECO:0000313" key="3">
    <source>
        <dbReference type="Proteomes" id="UP000439123"/>
    </source>
</evidence>
<dbReference type="Proteomes" id="UP000439123">
    <property type="component" value="Unassembled WGS sequence"/>
</dbReference>
<dbReference type="AlphaFoldDB" id="A0A653KTM3"/>
<organism evidence="2 3">
    <name type="scientific">Aeromonas veronii</name>
    <dbReference type="NCBI Taxonomy" id="654"/>
    <lineage>
        <taxon>Bacteria</taxon>
        <taxon>Pseudomonadati</taxon>
        <taxon>Pseudomonadota</taxon>
        <taxon>Gammaproteobacteria</taxon>
        <taxon>Aeromonadales</taxon>
        <taxon>Aeromonadaceae</taxon>
        <taxon>Aeromonas</taxon>
    </lineage>
</organism>
<protein>
    <submittedName>
        <fullName evidence="2">Uncharacterized protein</fullName>
    </submittedName>
</protein>
<sequence length="38" mass="3689">MVAAQSGSRAAGEGHKKGSIAAEEGEKASAQAIFASKG</sequence>
<name>A0A653KTM3_AERVE</name>
<accession>A0A653KTM3</accession>
<reference evidence="2 3" key="1">
    <citation type="submission" date="2019-10" db="EMBL/GenBank/DDBJ databases">
        <authorList>
            <person name="Karimi E."/>
        </authorList>
    </citation>
    <scope>NUCLEOTIDE SEQUENCE [LARGE SCALE GENOMIC DNA]</scope>
    <source>
        <strain evidence="2">Aeromonas sp. 8C</strain>
    </source>
</reference>
<proteinExistence type="predicted"/>
<gene>
    <name evidence="2" type="ORF">AERO8C_140082</name>
</gene>
<feature type="region of interest" description="Disordered" evidence="1">
    <location>
        <begin position="1"/>
        <end position="38"/>
    </location>
</feature>